<name>A0ABS8PMD1_9BACT</name>
<dbReference type="InterPro" id="IPR018392">
    <property type="entry name" value="LysM"/>
</dbReference>
<dbReference type="Gene3D" id="3.10.350.10">
    <property type="entry name" value="LysM domain"/>
    <property type="match status" value="1"/>
</dbReference>
<feature type="domain" description="SH3b" evidence="2">
    <location>
        <begin position="271"/>
        <end position="336"/>
    </location>
</feature>
<dbReference type="InterPro" id="IPR036028">
    <property type="entry name" value="SH3-like_dom_sf"/>
</dbReference>
<feature type="domain" description="SH3b" evidence="2">
    <location>
        <begin position="187"/>
        <end position="252"/>
    </location>
</feature>
<proteinExistence type="predicted"/>
<dbReference type="EMBL" id="JAJNEC010000004">
    <property type="protein sequence ID" value="MCD2422020.1"/>
    <property type="molecule type" value="Genomic_DNA"/>
</dbReference>
<dbReference type="PANTHER" id="PTHR34408:SF1">
    <property type="entry name" value="GLYCOSYL HYDROLASE FAMILY 19 DOMAIN-CONTAINING PROTEIN HI_1415"/>
    <property type="match status" value="1"/>
</dbReference>
<reference evidence="4 5" key="1">
    <citation type="submission" date="2021-11" db="EMBL/GenBank/DDBJ databases">
        <title>Genomic of Niabella pedocola.</title>
        <authorList>
            <person name="Wu T."/>
        </authorList>
    </citation>
    <scope>NUCLEOTIDE SEQUENCE [LARGE SCALE GENOMIC DNA]</scope>
    <source>
        <strain evidence="4 5">JCM 31011</strain>
    </source>
</reference>
<dbReference type="InterPro" id="IPR052354">
    <property type="entry name" value="Cell_Wall_Dynamics_Protein"/>
</dbReference>
<dbReference type="InterPro" id="IPR003646">
    <property type="entry name" value="SH3-like_bac-type"/>
</dbReference>
<dbReference type="Proteomes" id="UP001199816">
    <property type="component" value="Unassembled WGS sequence"/>
</dbReference>
<evidence type="ECO:0000259" key="2">
    <source>
        <dbReference type="PROSITE" id="PS51781"/>
    </source>
</evidence>
<dbReference type="SUPFAM" id="SSF50044">
    <property type="entry name" value="SH3-domain"/>
    <property type="match status" value="2"/>
</dbReference>
<accession>A0ABS8PMD1</accession>
<dbReference type="CDD" id="cd00174">
    <property type="entry name" value="SH3"/>
    <property type="match status" value="1"/>
</dbReference>
<feature type="region of interest" description="Disordered" evidence="1">
    <location>
        <begin position="507"/>
        <end position="555"/>
    </location>
</feature>
<sequence length="664" mass="71321">MKTSQDLKIGQTVKVPVTADNLNTKSRKGIPVYYEAGAKDNLTSISRKFNRVDVKTLKSWNKLRKDDVSKGQDILVGYMTDNAAKKEQAEAPKETVKNSNTALKAGKKVTVTSAVNIRKGASTNQPVVGTLQKDEEVTIVRMANSDWAEVRTSGGKKGYMATQFLEPAAAPQPVEEKETAKNSTDLKAGRKVTVTSAVNIRKGASTGQPVVGTLQKDEVVTIVRLANSDWAEVRTSEGKKGYMATQFLESVAAAPQPAEEKETAPTSIDLKAGAKVTVTAAVNIRRAPGTDEPVIGRVEKDEVVTVTRKINDEWAAIRTSDGKKGYMASQFLEAVTEKRKDEQKEVARTEVKKNTGQKVKAATDTYINIRKGPGTGQPVVAQAQKDEILTLVRRVNDEWAEVRTKDDVEGYAATQYLVDPSAEPAERPVAKKEQPAAKAEKQMAIVGSGINIRKGPATNEPIVGKAENSEMVTVTGDTNNEWAAIRTGEGITGYIASRFLGTPEQAAALQEQKDREAKTEPAPEAVAVKEPGKQSKGKTSASVSSAPVADVTPPPAGFDETGFFKNAYEMQTGATATTERSVHAGVFKTDKGWDDGKYYALIDDVPSGTIVKLSNPKSNTTIYAKVLGDIKSLKQKNGPAARISDAAATALRINASDFDVVVSH</sequence>
<evidence type="ECO:0000313" key="5">
    <source>
        <dbReference type="Proteomes" id="UP001199816"/>
    </source>
</evidence>
<dbReference type="Pfam" id="PF08239">
    <property type="entry name" value="SH3_3"/>
    <property type="match status" value="5"/>
</dbReference>
<dbReference type="PROSITE" id="PS51781">
    <property type="entry name" value="SH3B"/>
    <property type="match status" value="5"/>
</dbReference>
<dbReference type="SMART" id="SM00287">
    <property type="entry name" value="SH3b"/>
    <property type="match status" value="5"/>
</dbReference>
<gene>
    <name evidence="4" type="ORF">LQ567_04555</name>
</gene>
<protein>
    <submittedName>
        <fullName evidence="4">SH3 domain-containing protein</fullName>
    </submittedName>
</protein>
<comment type="caution">
    <text evidence="4">The sequence shown here is derived from an EMBL/GenBank/DDBJ whole genome shotgun (WGS) entry which is preliminary data.</text>
</comment>
<feature type="compositionally biased region" description="Low complexity" evidence="1">
    <location>
        <begin position="539"/>
        <end position="551"/>
    </location>
</feature>
<evidence type="ECO:0000259" key="3">
    <source>
        <dbReference type="PROSITE" id="PS51782"/>
    </source>
</evidence>
<feature type="domain" description="LysM" evidence="3">
    <location>
        <begin position="32"/>
        <end position="76"/>
    </location>
</feature>
<dbReference type="PROSITE" id="PS51782">
    <property type="entry name" value="LYSM"/>
    <property type="match status" value="1"/>
</dbReference>
<feature type="compositionally biased region" description="Basic and acidic residues" evidence="1">
    <location>
        <begin position="511"/>
        <end position="521"/>
    </location>
</feature>
<dbReference type="Pfam" id="PF01476">
    <property type="entry name" value="LysM"/>
    <property type="match status" value="1"/>
</dbReference>
<dbReference type="PANTHER" id="PTHR34408">
    <property type="entry name" value="FAMILY PROTEIN, PUTATIVE-RELATED"/>
    <property type="match status" value="1"/>
</dbReference>
<evidence type="ECO:0000256" key="1">
    <source>
        <dbReference type="SAM" id="MobiDB-lite"/>
    </source>
</evidence>
<dbReference type="InterPro" id="IPR036779">
    <property type="entry name" value="LysM_dom_sf"/>
</dbReference>
<feature type="domain" description="SH3b" evidence="2">
    <location>
        <begin position="357"/>
        <end position="421"/>
    </location>
</feature>
<evidence type="ECO:0000313" key="4">
    <source>
        <dbReference type="EMBL" id="MCD2422020.1"/>
    </source>
</evidence>
<feature type="domain" description="SH3b" evidence="2">
    <location>
        <begin position="439"/>
        <end position="504"/>
    </location>
</feature>
<feature type="domain" description="SH3b" evidence="2">
    <location>
        <begin position="104"/>
        <end position="169"/>
    </location>
</feature>
<organism evidence="4 5">
    <name type="scientific">Niabella pedocola</name>
    <dbReference type="NCBI Taxonomy" id="1752077"/>
    <lineage>
        <taxon>Bacteria</taxon>
        <taxon>Pseudomonadati</taxon>
        <taxon>Bacteroidota</taxon>
        <taxon>Chitinophagia</taxon>
        <taxon>Chitinophagales</taxon>
        <taxon>Chitinophagaceae</taxon>
        <taxon>Niabella</taxon>
    </lineage>
</organism>
<keyword evidence="5" id="KW-1185">Reference proteome</keyword>
<dbReference type="Gene3D" id="2.30.30.40">
    <property type="entry name" value="SH3 Domains"/>
    <property type="match status" value="5"/>
</dbReference>